<protein>
    <submittedName>
        <fullName evidence="1">Uncharacterized protein</fullName>
    </submittedName>
</protein>
<keyword evidence="2" id="KW-1185">Reference proteome</keyword>
<name>A0AA38WEZ0_9ASTR</name>
<sequence>MEDTHRISILENRIQRFQTRIDKQAQVIRSLTELTHMLEQATSGAVERAVTVGRMAWRTELRCQAVTIFVNYVNSKHLKHKNNSGRSNPGHSPTPQQVQAAIPNLVTQVVSNLIVRRKNDEVIVSIKWKDGKARKVEHQ</sequence>
<reference evidence="1" key="1">
    <citation type="submission" date="2023-03" db="EMBL/GenBank/DDBJ databases">
        <title>Chromosome-scale reference genome and RAD-based genetic map of yellow starthistle (Centaurea solstitialis) reveal putative structural variation and QTLs associated with invader traits.</title>
        <authorList>
            <person name="Reatini B."/>
            <person name="Cang F.A."/>
            <person name="Jiang Q."/>
            <person name="Mckibben M.T.W."/>
            <person name="Barker M.S."/>
            <person name="Rieseberg L.H."/>
            <person name="Dlugosch K.M."/>
        </authorList>
    </citation>
    <scope>NUCLEOTIDE SEQUENCE</scope>
    <source>
        <strain evidence="1">CAN-66</strain>
        <tissue evidence="1">Leaf</tissue>
    </source>
</reference>
<proteinExistence type="predicted"/>
<organism evidence="1 2">
    <name type="scientific">Centaurea solstitialis</name>
    <name type="common">yellow star-thistle</name>
    <dbReference type="NCBI Taxonomy" id="347529"/>
    <lineage>
        <taxon>Eukaryota</taxon>
        <taxon>Viridiplantae</taxon>
        <taxon>Streptophyta</taxon>
        <taxon>Embryophyta</taxon>
        <taxon>Tracheophyta</taxon>
        <taxon>Spermatophyta</taxon>
        <taxon>Magnoliopsida</taxon>
        <taxon>eudicotyledons</taxon>
        <taxon>Gunneridae</taxon>
        <taxon>Pentapetalae</taxon>
        <taxon>asterids</taxon>
        <taxon>campanulids</taxon>
        <taxon>Asterales</taxon>
        <taxon>Asteraceae</taxon>
        <taxon>Carduoideae</taxon>
        <taxon>Cardueae</taxon>
        <taxon>Centaureinae</taxon>
        <taxon>Centaurea</taxon>
    </lineage>
</organism>
<comment type="caution">
    <text evidence="1">The sequence shown here is derived from an EMBL/GenBank/DDBJ whole genome shotgun (WGS) entry which is preliminary data.</text>
</comment>
<dbReference type="EMBL" id="JARYMX010000003">
    <property type="protein sequence ID" value="KAJ9558787.1"/>
    <property type="molecule type" value="Genomic_DNA"/>
</dbReference>
<dbReference type="Proteomes" id="UP001172457">
    <property type="component" value="Chromosome 3"/>
</dbReference>
<evidence type="ECO:0000313" key="2">
    <source>
        <dbReference type="Proteomes" id="UP001172457"/>
    </source>
</evidence>
<dbReference type="AlphaFoldDB" id="A0AA38WEZ0"/>
<accession>A0AA38WEZ0</accession>
<evidence type="ECO:0000313" key="1">
    <source>
        <dbReference type="EMBL" id="KAJ9558787.1"/>
    </source>
</evidence>
<gene>
    <name evidence="1" type="ORF">OSB04_013401</name>
</gene>